<dbReference type="PANTHER" id="PTHR42793:SF4">
    <property type="entry name" value="BLL6376 PROTEIN"/>
    <property type="match status" value="1"/>
</dbReference>
<accession>A0A6I4MSZ3</accession>
<dbReference type="Proteomes" id="UP000462055">
    <property type="component" value="Unassembled WGS sequence"/>
</dbReference>
<dbReference type="PANTHER" id="PTHR42793">
    <property type="entry name" value="COA BINDING DOMAIN CONTAINING PROTEIN"/>
    <property type="match status" value="1"/>
</dbReference>
<dbReference type="Pfam" id="PF13380">
    <property type="entry name" value="CoA_binding_2"/>
    <property type="match status" value="1"/>
</dbReference>
<evidence type="ECO:0000313" key="4">
    <source>
        <dbReference type="Proteomes" id="UP000462055"/>
    </source>
</evidence>
<reference evidence="3" key="1">
    <citation type="submission" date="2019-12" db="EMBL/GenBank/DDBJ databases">
        <title>Actinomadura physcomitrii sp. nov., a novel actinomycete isolated from moss [Physcomitrium sphaericum (Ludw) Fuernr].</title>
        <authorList>
            <person name="Zhuang X."/>
        </authorList>
    </citation>
    <scope>NUCLEOTIDE SEQUENCE [LARGE SCALE GENOMIC DNA]</scope>
    <source>
        <strain evidence="3">LD22</strain>
    </source>
</reference>
<gene>
    <name evidence="3" type="ORF">F8568_034645</name>
</gene>
<dbReference type="InterPro" id="IPR016102">
    <property type="entry name" value="Succinyl-CoA_synth-like"/>
</dbReference>
<dbReference type="Gene3D" id="3.40.50.720">
    <property type="entry name" value="NAD(P)-binding Rossmann-like Domain"/>
    <property type="match status" value="1"/>
</dbReference>
<proteinExistence type="predicted"/>
<dbReference type="AlphaFoldDB" id="A0A6I4MSZ3"/>
<name>A0A6I4MSZ3_9ACTN</name>
<evidence type="ECO:0000313" key="3">
    <source>
        <dbReference type="EMBL" id="MWA05416.1"/>
    </source>
</evidence>
<evidence type="ECO:0000259" key="2">
    <source>
        <dbReference type="Pfam" id="PF13607"/>
    </source>
</evidence>
<organism evidence="3 4">
    <name type="scientific">Actinomadura physcomitrii</name>
    <dbReference type="NCBI Taxonomy" id="2650748"/>
    <lineage>
        <taxon>Bacteria</taxon>
        <taxon>Bacillati</taxon>
        <taxon>Actinomycetota</taxon>
        <taxon>Actinomycetes</taxon>
        <taxon>Streptosporangiales</taxon>
        <taxon>Thermomonosporaceae</taxon>
        <taxon>Actinomadura</taxon>
    </lineage>
</organism>
<protein>
    <recommendedName>
        <fullName evidence="5">CoA-binding domain-containing protein</fullName>
    </recommendedName>
</protein>
<sequence>MPDAALDHVPDAIGVAVPAAAVPEVLAEAVDLGVGGAVVYASGFAETGAEGQRLQQEIADICRGRMPVVGPNCLGVVGYRARAALWGLDIPFAHASTDGGVAVAAQSGSLALSLMMSGRLPGLAYCASVGNQALVDISDCLEYYLHDPAVRVVALLVEGLSDLERFRALALRAAAADVAVVVLKNGRSPAGGTLTVAHTGTLAGHDAAYDALFRQTGVIRVDDMDELIATCSLLAGPRKPRGTSLGLFATSGGECGMLADLAHDHGLPWPPSTTPPSRRCDRCCPTTAISAARSTS</sequence>
<dbReference type="InterPro" id="IPR003781">
    <property type="entry name" value="CoA-bd"/>
</dbReference>
<evidence type="ECO:0000259" key="1">
    <source>
        <dbReference type="Pfam" id="PF13380"/>
    </source>
</evidence>
<comment type="caution">
    <text evidence="3">The sequence shown here is derived from an EMBL/GenBank/DDBJ whole genome shotgun (WGS) entry which is preliminary data.</text>
</comment>
<feature type="domain" description="Succinyl-CoA synthetase-like flavodoxin" evidence="2">
    <location>
        <begin position="99"/>
        <end position="234"/>
    </location>
</feature>
<dbReference type="Gene3D" id="3.40.50.261">
    <property type="entry name" value="Succinyl-CoA synthetase domains"/>
    <property type="match status" value="1"/>
</dbReference>
<keyword evidence="4" id="KW-1185">Reference proteome</keyword>
<dbReference type="SUPFAM" id="SSF51735">
    <property type="entry name" value="NAD(P)-binding Rossmann-fold domains"/>
    <property type="match status" value="1"/>
</dbReference>
<dbReference type="Pfam" id="PF13607">
    <property type="entry name" value="Succ_CoA_lig"/>
    <property type="match status" value="1"/>
</dbReference>
<evidence type="ECO:0008006" key="5">
    <source>
        <dbReference type="Google" id="ProtNLM"/>
    </source>
</evidence>
<dbReference type="InterPro" id="IPR036291">
    <property type="entry name" value="NAD(P)-bd_dom_sf"/>
</dbReference>
<dbReference type="EMBL" id="WBMS02000037">
    <property type="protein sequence ID" value="MWA05416.1"/>
    <property type="molecule type" value="Genomic_DNA"/>
</dbReference>
<feature type="domain" description="CoA-binding" evidence="1">
    <location>
        <begin position="7"/>
        <end position="78"/>
    </location>
</feature>
<dbReference type="InterPro" id="IPR032875">
    <property type="entry name" value="Succ_CoA_lig_flav_dom"/>
</dbReference>
<dbReference type="SUPFAM" id="SSF52210">
    <property type="entry name" value="Succinyl-CoA synthetase domains"/>
    <property type="match status" value="1"/>
</dbReference>